<organism evidence="1 2">
    <name type="scientific">Ancylostoma ceylanicum</name>
    <dbReference type="NCBI Taxonomy" id="53326"/>
    <lineage>
        <taxon>Eukaryota</taxon>
        <taxon>Metazoa</taxon>
        <taxon>Ecdysozoa</taxon>
        <taxon>Nematoda</taxon>
        <taxon>Chromadorea</taxon>
        <taxon>Rhabditida</taxon>
        <taxon>Rhabditina</taxon>
        <taxon>Rhabditomorpha</taxon>
        <taxon>Strongyloidea</taxon>
        <taxon>Ancylostomatidae</taxon>
        <taxon>Ancylostomatinae</taxon>
        <taxon>Ancylostoma</taxon>
    </lineage>
</organism>
<accession>A0A0D6M3C2</accession>
<dbReference type="AlphaFoldDB" id="A0A0D6M3C2"/>
<reference evidence="1 2" key="1">
    <citation type="submission" date="2013-05" db="EMBL/GenBank/DDBJ databases">
        <title>Draft genome of the parasitic nematode Anyclostoma ceylanicum.</title>
        <authorList>
            <person name="Mitreva M."/>
        </authorList>
    </citation>
    <scope>NUCLEOTIDE SEQUENCE [LARGE SCALE GENOMIC DNA]</scope>
</reference>
<name>A0A0D6M3C2_9BILA</name>
<evidence type="ECO:0000313" key="2">
    <source>
        <dbReference type="Proteomes" id="UP000054495"/>
    </source>
</evidence>
<keyword evidence="2" id="KW-1185">Reference proteome</keyword>
<dbReference type="Proteomes" id="UP000054495">
    <property type="component" value="Unassembled WGS sequence"/>
</dbReference>
<evidence type="ECO:0000313" key="1">
    <source>
        <dbReference type="EMBL" id="EPB78619.1"/>
    </source>
</evidence>
<sequence length="136" mass="14658">MIWQFPGNRVVGCHVGNRRKTPATTSRDENTEEVIDFASGADGGMSDTSALIGFVAGDTPGCSYGRLNAAFVAILKCPEMAGLSRGPPVENIIFAGFSAEDPIYEKAIAECYVIKESPSFCEGILLKCIDKQRMFI</sequence>
<dbReference type="EMBL" id="KE124808">
    <property type="protein sequence ID" value="EPB78619.1"/>
    <property type="molecule type" value="Genomic_DNA"/>
</dbReference>
<protein>
    <submittedName>
        <fullName evidence="1">Uncharacterized protein</fullName>
    </submittedName>
</protein>
<gene>
    <name evidence="1" type="ORF">ANCCEY_02257</name>
</gene>
<proteinExistence type="predicted"/>